<dbReference type="Pfam" id="PF02033">
    <property type="entry name" value="RBFA"/>
    <property type="match status" value="1"/>
</dbReference>
<dbReference type="SUPFAM" id="SSF89919">
    <property type="entry name" value="Ribosome-binding factor A, RbfA"/>
    <property type="match status" value="1"/>
</dbReference>
<dbReference type="PROSITE" id="PS01319">
    <property type="entry name" value="RBFA"/>
    <property type="match status" value="1"/>
</dbReference>
<comment type="subcellular location">
    <subcellularLocation>
        <location evidence="2">Cytoplasm</location>
    </subcellularLocation>
</comment>
<dbReference type="EMBL" id="PPTS01000003">
    <property type="protein sequence ID" value="RDB65714.1"/>
    <property type="molecule type" value="Genomic_DNA"/>
</dbReference>
<dbReference type="InterPro" id="IPR000238">
    <property type="entry name" value="RbfA"/>
</dbReference>
<keyword evidence="1 2" id="KW-0690">Ribosome biogenesis</keyword>
<comment type="similarity">
    <text evidence="2">Belongs to the RbfA family.</text>
</comment>
<accession>A0A369M2S3</accession>
<dbReference type="PANTHER" id="PTHR33515">
    <property type="entry name" value="RIBOSOME-BINDING FACTOR A, CHLOROPLASTIC-RELATED"/>
    <property type="match status" value="1"/>
</dbReference>
<keyword evidence="2" id="KW-0963">Cytoplasm</keyword>
<dbReference type="AlphaFoldDB" id="A0A369M2S3"/>
<gene>
    <name evidence="2 4" type="primary">rbfA</name>
    <name evidence="4" type="ORF">C1877_06265</name>
</gene>
<evidence type="ECO:0000313" key="4">
    <source>
        <dbReference type="EMBL" id="RDB65714.1"/>
    </source>
</evidence>
<dbReference type="OrthoDB" id="307788at2"/>
<feature type="region of interest" description="Disordered" evidence="3">
    <location>
        <begin position="112"/>
        <end position="150"/>
    </location>
</feature>
<dbReference type="GeneID" id="78359307"/>
<dbReference type="Gene3D" id="3.30.300.20">
    <property type="match status" value="1"/>
</dbReference>
<name>A0A369M2S3_9ACTN</name>
<dbReference type="GO" id="GO:0043024">
    <property type="term" value="F:ribosomal small subunit binding"/>
    <property type="evidence" value="ECO:0007669"/>
    <property type="project" value="TreeGrafter"/>
</dbReference>
<evidence type="ECO:0000256" key="1">
    <source>
        <dbReference type="ARBA" id="ARBA00022517"/>
    </source>
</evidence>
<sequence>MKQGSSNRKVNEQAREVIASILLFEISDPRLELVTITGCEVSYDRSVCNVFYTTEPERYDDVAAAFQKAAGRIRSLMARKLSWRVAPELRFLLDTSVDQAERIASALAADAHRSAVAAPTDSDVPADADAFAAERAQEQAEERSQDGEGA</sequence>
<proteinExistence type="inferred from homology"/>
<dbReference type="PANTHER" id="PTHR33515:SF1">
    <property type="entry name" value="RIBOSOME-BINDING FACTOR A, CHLOROPLASTIC-RELATED"/>
    <property type="match status" value="1"/>
</dbReference>
<reference evidence="4 5" key="1">
    <citation type="journal article" date="2018" name="Elife">
        <title>Discovery and characterization of a prevalent human gut bacterial enzyme sufficient for the inactivation of a family of plant toxins.</title>
        <authorList>
            <person name="Koppel N."/>
            <person name="Bisanz J.E."/>
            <person name="Pandelia M.E."/>
            <person name="Turnbaugh P.J."/>
            <person name="Balskus E.P."/>
        </authorList>
    </citation>
    <scope>NUCLEOTIDE SEQUENCE [LARGE SCALE GENOMIC DNA]</scope>
    <source>
        <strain evidence="4 5">3C</strain>
    </source>
</reference>
<dbReference type="NCBIfam" id="TIGR00082">
    <property type="entry name" value="rbfA"/>
    <property type="match status" value="1"/>
</dbReference>
<comment type="function">
    <text evidence="2">One of several proteins that assist in the late maturation steps of the functional core of the 30S ribosomal subunit. Associates with free 30S ribosomal subunits (but not with 30S subunits that are part of 70S ribosomes or polysomes). Required for efficient processing of 16S rRNA. May interact with the 5'-terminal helix region of 16S rRNA.</text>
</comment>
<evidence type="ECO:0000256" key="3">
    <source>
        <dbReference type="SAM" id="MobiDB-lite"/>
    </source>
</evidence>
<dbReference type="HAMAP" id="MF_00003">
    <property type="entry name" value="RbfA"/>
    <property type="match status" value="1"/>
</dbReference>
<dbReference type="InterPro" id="IPR020053">
    <property type="entry name" value="Ribosome-bd_factorA_CS"/>
</dbReference>
<keyword evidence="5" id="KW-1185">Reference proteome</keyword>
<protein>
    <recommendedName>
        <fullName evidence="2">Ribosome-binding factor A</fullName>
    </recommendedName>
</protein>
<dbReference type="GO" id="GO:0030490">
    <property type="term" value="P:maturation of SSU-rRNA"/>
    <property type="evidence" value="ECO:0007669"/>
    <property type="project" value="UniProtKB-UniRule"/>
</dbReference>
<comment type="subunit">
    <text evidence="2">Monomer. Binds 30S ribosomal subunits, but not 50S ribosomal subunits or 70S ribosomes.</text>
</comment>
<dbReference type="RefSeq" id="WP_114568699.1">
    <property type="nucleotide sequence ID" value="NZ_CABMMS010000003.1"/>
</dbReference>
<evidence type="ECO:0000256" key="2">
    <source>
        <dbReference type="HAMAP-Rule" id="MF_00003"/>
    </source>
</evidence>
<dbReference type="InterPro" id="IPR015946">
    <property type="entry name" value="KH_dom-like_a/b"/>
</dbReference>
<dbReference type="GO" id="GO:0005829">
    <property type="term" value="C:cytosol"/>
    <property type="evidence" value="ECO:0007669"/>
    <property type="project" value="TreeGrafter"/>
</dbReference>
<dbReference type="InterPro" id="IPR023799">
    <property type="entry name" value="RbfA_dom_sf"/>
</dbReference>
<evidence type="ECO:0000313" key="5">
    <source>
        <dbReference type="Proteomes" id="UP000254000"/>
    </source>
</evidence>
<feature type="compositionally biased region" description="Basic and acidic residues" evidence="3">
    <location>
        <begin position="135"/>
        <end position="150"/>
    </location>
</feature>
<dbReference type="Proteomes" id="UP000254000">
    <property type="component" value="Unassembled WGS sequence"/>
</dbReference>
<organism evidence="4 5">
    <name type="scientific">Gordonibacter pamelaeae</name>
    <dbReference type="NCBI Taxonomy" id="471189"/>
    <lineage>
        <taxon>Bacteria</taxon>
        <taxon>Bacillati</taxon>
        <taxon>Actinomycetota</taxon>
        <taxon>Coriobacteriia</taxon>
        <taxon>Eggerthellales</taxon>
        <taxon>Eggerthellaceae</taxon>
        <taxon>Gordonibacter</taxon>
    </lineage>
</organism>
<comment type="caution">
    <text evidence="4">The sequence shown here is derived from an EMBL/GenBank/DDBJ whole genome shotgun (WGS) entry which is preliminary data.</text>
</comment>